<gene>
    <name evidence="2" type="primary">pilI</name>
    <name evidence="2" type="ORF">GCM10007876_10490</name>
</gene>
<organism evidence="2 3">
    <name type="scientific">Litoribrevibacter albus</name>
    <dbReference type="NCBI Taxonomy" id="1473156"/>
    <lineage>
        <taxon>Bacteria</taxon>
        <taxon>Pseudomonadati</taxon>
        <taxon>Pseudomonadota</taxon>
        <taxon>Gammaproteobacteria</taxon>
        <taxon>Oceanospirillales</taxon>
        <taxon>Oceanospirillaceae</taxon>
        <taxon>Litoribrevibacter</taxon>
    </lineage>
</organism>
<evidence type="ECO:0000313" key="3">
    <source>
        <dbReference type="Proteomes" id="UP001161389"/>
    </source>
</evidence>
<dbReference type="InterPro" id="IPR036061">
    <property type="entry name" value="CheW-like_dom_sf"/>
</dbReference>
<dbReference type="AlphaFoldDB" id="A0AA37S972"/>
<dbReference type="Gene3D" id="2.40.50.180">
    <property type="entry name" value="CheA-289, Domain 4"/>
    <property type="match status" value="1"/>
</dbReference>
<dbReference type="Pfam" id="PF01584">
    <property type="entry name" value="CheW"/>
    <property type="match status" value="1"/>
</dbReference>
<comment type="caution">
    <text evidence="2">The sequence shown here is derived from an EMBL/GenBank/DDBJ whole genome shotgun (WGS) entry which is preliminary data.</text>
</comment>
<dbReference type="SMART" id="SM00260">
    <property type="entry name" value="CheW"/>
    <property type="match status" value="1"/>
</dbReference>
<dbReference type="Proteomes" id="UP001161389">
    <property type="component" value="Unassembled WGS sequence"/>
</dbReference>
<dbReference type="SUPFAM" id="SSF50341">
    <property type="entry name" value="CheW-like"/>
    <property type="match status" value="1"/>
</dbReference>
<dbReference type="GO" id="GO:0007165">
    <property type="term" value="P:signal transduction"/>
    <property type="evidence" value="ECO:0007669"/>
    <property type="project" value="InterPro"/>
</dbReference>
<evidence type="ECO:0000313" key="2">
    <source>
        <dbReference type="EMBL" id="GLQ30571.1"/>
    </source>
</evidence>
<evidence type="ECO:0000259" key="1">
    <source>
        <dbReference type="PROSITE" id="PS50851"/>
    </source>
</evidence>
<dbReference type="Gene3D" id="2.30.30.40">
    <property type="entry name" value="SH3 Domains"/>
    <property type="match status" value="1"/>
</dbReference>
<dbReference type="InterPro" id="IPR002545">
    <property type="entry name" value="CheW-lke_dom"/>
</dbReference>
<protein>
    <submittedName>
        <fullName evidence="2">Protein PilI</fullName>
    </submittedName>
</protein>
<dbReference type="GO" id="GO:0005829">
    <property type="term" value="C:cytosol"/>
    <property type="evidence" value="ECO:0007669"/>
    <property type="project" value="TreeGrafter"/>
</dbReference>
<dbReference type="PANTHER" id="PTHR22617:SF43">
    <property type="entry name" value="PROTEIN PILI"/>
    <property type="match status" value="1"/>
</dbReference>
<reference evidence="2" key="1">
    <citation type="journal article" date="2014" name="Int. J. Syst. Evol. Microbiol.">
        <title>Complete genome sequence of Corynebacterium casei LMG S-19264T (=DSM 44701T), isolated from a smear-ripened cheese.</title>
        <authorList>
            <consortium name="US DOE Joint Genome Institute (JGI-PGF)"/>
            <person name="Walter F."/>
            <person name="Albersmeier A."/>
            <person name="Kalinowski J."/>
            <person name="Ruckert C."/>
        </authorList>
    </citation>
    <scope>NUCLEOTIDE SEQUENCE</scope>
    <source>
        <strain evidence="2">NBRC 110071</strain>
    </source>
</reference>
<feature type="domain" description="CheW-like" evidence="1">
    <location>
        <begin position="30"/>
        <end position="170"/>
    </location>
</feature>
<accession>A0AA37S972</accession>
<dbReference type="RefSeq" id="WP_284379644.1">
    <property type="nucleotide sequence ID" value="NZ_BSNM01000006.1"/>
</dbReference>
<dbReference type="GO" id="GO:0006935">
    <property type="term" value="P:chemotaxis"/>
    <property type="evidence" value="ECO:0007669"/>
    <property type="project" value="InterPro"/>
</dbReference>
<dbReference type="InterPro" id="IPR039315">
    <property type="entry name" value="CheW"/>
</dbReference>
<dbReference type="PROSITE" id="PS50851">
    <property type="entry name" value="CHEW"/>
    <property type="match status" value="1"/>
</dbReference>
<name>A0AA37S972_9GAMM</name>
<keyword evidence="3" id="KW-1185">Reference proteome</keyword>
<proteinExistence type="predicted"/>
<dbReference type="EMBL" id="BSNM01000006">
    <property type="protein sequence ID" value="GLQ30571.1"/>
    <property type="molecule type" value="Genomic_DNA"/>
</dbReference>
<dbReference type="PANTHER" id="PTHR22617">
    <property type="entry name" value="CHEMOTAXIS SENSOR HISTIDINE KINASE-RELATED"/>
    <property type="match status" value="1"/>
</dbReference>
<sequence>MNPFKILQELAAKSRNHAAGLPAQEAAVKTWSGVAFRIAGGRFLSPLGEVVEVLDVPRFTQIPGVKPWVKGIANVRGRLLPIMDFASYLGMTSNKLMRARKVLVVDYKGILAGLIVDEVMGMQHFASDEFQKSTTEIIDEVRPYVLGEFPRDDRLWTVISLFKLAQDQEFVQVAV</sequence>
<reference evidence="2" key="2">
    <citation type="submission" date="2023-01" db="EMBL/GenBank/DDBJ databases">
        <title>Draft genome sequence of Litoribrevibacter albus strain NBRC 110071.</title>
        <authorList>
            <person name="Sun Q."/>
            <person name="Mori K."/>
        </authorList>
    </citation>
    <scope>NUCLEOTIDE SEQUENCE</scope>
    <source>
        <strain evidence="2">NBRC 110071</strain>
    </source>
</reference>